<dbReference type="OrthoDB" id="5867527at2759"/>
<dbReference type="EMBL" id="CAAALY010005715">
    <property type="protein sequence ID" value="VEL09190.1"/>
    <property type="molecule type" value="Genomic_DNA"/>
</dbReference>
<evidence type="ECO:0000256" key="2">
    <source>
        <dbReference type="ARBA" id="ARBA00022448"/>
    </source>
</evidence>
<keyword evidence="3" id="KW-1003">Cell membrane</keyword>
<protein>
    <submittedName>
        <fullName evidence="9">Uncharacterized protein</fullName>
    </submittedName>
</protein>
<dbReference type="GO" id="GO:0034220">
    <property type="term" value="P:monoatomic ion transmembrane transport"/>
    <property type="evidence" value="ECO:0007669"/>
    <property type="project" value="UniProtKB-KW"/>
</dbReference>
<keyword evidence="2" id="KW-0813">Transport</keyword>
<evidence type="ECO:0000313" key="10">
    <source>
        <dbReference type="Proteomes" id="UP000784294"/>
    </source>
</evidence>
<dbReference type="Pfam" id="PF00876">
    <property type="entry name" value="Innexin"/>
    <property type="match status" value="1"/>
</dbReference>
<comment type="subcellular location">
    <subcellularLocation>
        <location evidence="1">Cell membrane</location>
        <topology evidence="1">Multi-pass membrane protein</topology>
    </subcellularLocation>
</comment>
<keyword evidence="6" id="KW-0406">Ion transport</keyword>
<evidence type="ECO:0000256" key="7">
    <source>
        <dbReference type="ARBA" id="ARBA00023136"/>
    </source>
</evidence>
<organism evidence="9 10">
    <name type="scientific">Protopolystoma xenopodis</name>
    <dbReference type="NCBI Taxonomy" id="117903"/>
    <lineage>
        <taxon>Eukaryota</taxon>
        <taxon>Metazoa</taxon>
        <taxon>Spiralia</taxon>
        <taxon>Lophotrochozoa</taxon>
        <taxon>Platyhelminthes</taxon>
        <taxon>Monogenea</taxon>
        <taxon>Polyopisthocotylea</taxon>
        <taxon>Polystomatidea</taxon>
        <taxon>Polystomatidae</taxon>
        <taxon>Protopolystoma</taxon>
    </lineage>
</organism>
<evidence type="ECO:0000256" key="1">
    <source>
        <dbReference type="ARBA" id="ARBA00004651"/>
    </source>
</evidence>
<dbReference type="GO" id="GO:0005886">
    <property type="term" value="C:plasma membrane"/>
    <property type="evidence" value="ECO:0007669"/>
    <property type="project" value="UniProtKB-SubCell"/>
</dbReference>
<keyword evidence="10" id="KW-1185">Reference proteome</keyword>
<evidence type="ECO:0000256" key="4">
    <source>
        <dbReference type="ARBA" id="ARBA00022692"/>
    </source>
</evidence>
<keyword evidence="8" id="KW-0407">Ion channel</keyword>
<evidence type="ECO:0000256" key="6">
    <source>
        <dbReference type="ARBA" id="ARBA00023065"/>
    </source>
</evidence>
<dbReference type="InterPro" id="IPR000990">
    <property type="entry name" value="Innexin"/>
</dbReference>
<reference evidence="9" key="1">
    <citation type="submission" date="2018-11" db="EMBL/GenBank/DDBJ databases">
        <authorList>
            <consortium name="Pathogen Informatics"/>
        </authorList>
    </citation>
    <scope>NUCLEOTIDE SEQUENCE</scope>
</reference>
<comment type="caution">
    <text evidence="9">The sequence shown here is derived from an EMBL/GenBank/DDBJ whole genome shotgun (WGS) entry which is preliminary data.</text>
</comment>
<proteinExistence type="predicted"/>
<keyword evidence="4" id="KW-0812">Transmembrane</keyword>
<gene>
    <name evidence="9" type="ORF">PXEA_LOCUS2630</name>
</gene>
<keyword evidence="7" id="KW-0472">Membrane</keyword>
<dbReference type="PANTHER" id="PTHR11893:SF36">
    <property type="entry name" value="INNEXIN-5"/>
    <property type="match status" value="1"/>
</dbReference>
<evidence type="ECO:0000256" key="5">
    <source>
        <dbReference type="ARBA" id="ARBA00022989"/>
    </source>
</evidence>
<dbReference type="Proteomes" id="UP000784294">
    <property type="component" value="Unassembled WGS sequence"/>
</dbReference>
<sequence length="145" mass="16924">MLVLCDMFVFVAALETGSIGVWIYRLAIRNHRLRTLIRFLKVADIYNAEMDPLLMRFERTFLRLDGNFLLHMLRLNAGEIVTQDILQAMLQRYKQQEDMALKANQQLMQPTKQLDYATERDQITAGLITRQVNDSDCTIKKRADT</sequence>
<evidence type="ECO:0000256" key="3">
    <source>
        <dbReference type="ARBA" id="ARBA00022475"/>
    </source>
</evidence>
<dbReference type="AlphaFoldDB" id="A0A3S5A7L4"/>
<name>A0A3S5A7L4_9PLAT</name>
<accession>A0A3S5A7L4</accession>
<evidence type="ECO:0000256" key="8">
    <source>
        <dbReference type="ARBA" id="ARBA00023303"/>
    </source>
</evidence>
<keyword evidence="5" id="KW-1133">Transmembrane helix</keyword>
<evidence type="ECO:0000313" key="9">
    <source>
        <dbReference type="EMBL" id="VEL09190.1"/>
    </source>
</evidence>
<dbReference type="PANTHER" id="PTHR11893">
    <property type="entry name" value="INNEXIN"/>
    <property type="match status" value="1"/>
</dbReference>